<dbReference type="EMBL" id="JANJOU010000013">
    <property type="protein sequence ID" value="MCR0983554.1"/>
    <property type="molecule type" value="Genomic_DNA"/>
</dbReference>
<evidence type="ECO:0000313" key="3">
    <source>
        <dbReference type="Proteomes" id="UP001524642"/>
    </source>
</evidence>
<dbReference type="RefSeq" id="WP_257717219.1">
    <property type="nucleotide sequence ID" value="NZ_JANJOU010000013.1"/>
</dbReference>
<keyword evidence="1" id="KW-1133">Transmembrane helix</keyword>
<dbReference type="Proteomes" id="UP001524642">
    <property type="component" value="Unassembled WGS sequence"/>
</dbReference>
<feature type="transmembrane region" description="Helical" evidence="1">
    <location>
        <begin position="80"/>
        <end position="100"/>
    </location>
</feature>
<keyword evidence="1" id="KW-0812">Transmembrane</keyword>
<proteinExistence type="predicted"/>
<name>A0ABT1X9B3_9PROT</name>
<evidence type="ECO:0008006" key="4">
    <source>
        <dbReference type="Google" id="ProtNLM"/>
    </source>
</evidence>
<gene>
    <name evidence="2" type="ORF">NRP21_15965</name>
</gene>
<keyword evidence="3" id="KW-1185">Reference proteome</keyword>
<protein>
    <recommendedName>
        <fullName evidence="4">DUF423 domain-containing protein</fullName>
    </recommendedName>
</protein>
<evidence type="ECO:0000256" key="1">
    <source>
        <dbReference type="SAM" id="Phobius"/>
    </source>
</evidence>
<organism evidence="2 3">
    <name type="scientific">Roseomonas populi</name>
    <dbReference type="NCBI Taxonomy" id="3121582"/>
    <lineage>
        <taxon>Bacteria</taxon>
        <taxon>Pseudomonadati</taxon>
        <taxon>Pseudomonadota</taxon>
        <taxon>Alphaproteobacteria</taxon>
        <taxon>Acetobacterales</taxon>
        <taxon>Roseomonadaceae</taxon>
        <taxon>Roseomonas</taxon>
    </lineage>
</organism>
<evidence type="ECO:0000313" key="2">
    <source>
        <dbReference type="EMBL" id="MCR0983554.1"/>
    </source>
</evidence>
<sequence length="120" mass="12901">MSLSELLGLGMAAQFKPSGHGYIYRENAKGPPIPVSREERDRFVRRYAVHFVVQVAGFMGAVILAAVLTDAVFPTRAAPGGFVLMGALMLAIGFLLFRWVRWALAAPSRALAGRGSAPTL</sequence>
<feature type="transmembrane region" description="Helical" evidence="1">
    <location>
        <begin position="47"/>
        <end position="68"/>
    </location>
</feature>
<reference evidence="2 3" key="1">
    <citation type="submission" date="2022-06" db="EMBL/GenBank/DDBJ databases">
        <title>Roseomonas CN29.</title>
        <authorList>
            <person name="Cheng Y."/>
            <person name="He X."/>
        </authorList>
    </citation>
    <scope>NUCLEOTIDE SEQUENCE [LARGE SCALE GENOMIC DNA]</scope>
    <source>
        <strain evidence="2 3">CN29</strain>
    </source>
</reference>
<accession>A0ABT1X9B3</accession>
<keyword evidence="1" id="KW-0472">Membrane</keyword>
<comment type="caution">
    <text evidence="2">The sequence shown here is derived from an EMBL/GenBank/DDBJ whole genome shotgun (WGS) entry which is preliminary data.</text>
</comment>